<proteinExistence type="predicted"/>
<gene>
    <name evidence="3" type="ORF">SLA_0589</name>
</gene>
<keyword evidence="2" id="KW-0812">Transmembrane</keyword>
<feature type="region of interest" description="Disordered" evidence="1">
    <location>
        <begin position="31"/>
        <end position="57"/>
    </location>
</feature>
<accession>A0A160NV84</accession>
<feature type="compositionally biased region" description="Gly residues" evidence="1">
    <location>
        <begin position="266"/>
        <end position="276"/>
    </location>
</feature>
<name>A0A160NV84_STRLU</name>
<evidence type="ECO:0000256" key="2">
    <source>
        <dbReference type="SAM" id="Phobius"/>
    </source>
</evidence>
<feature type="transmembrane region" description="Helical" evidence="2">
    <location>
        <begin position="63"/>
        <end position="83"/>
    </location>
</feature>
<dbReference type="Pfam" id="PF17197">
    <property type="entry name" value="DUF5134"/>
    <property type="match status" value="1"/>
</dbReference>
<dbReference type="KEGG" id="slau:SLA_0589"/>
<dbReference type="AlphaFoldDB" id="A0A160NV84"/>
<dbReference type="Proteomes" id="UP000217676">
    <property type="component" value="Chromosome"/>
</dbReference>
<evidence type="ECO:0000313" key="3">
    <source>
        <dbReference type="EMBL" id="BAU81543.1"/>
    </source>
</evidence>
<evidence type="ECO:0000313" key="4">
    <source>
        <dbReference type="Proteomes" id="UP000217676"/>
    </source>
</evidence>
<feature type="transmembrane region" description="Helical" evidence="2">
    <location>
        <begin position="104"/>
        <end position="125"/>
    </location>
</feature>
<evidence type="ECO:0000256" key="1">
    <source>
        <dbReference type="SAM" id="MobiDB-lite"/>
    </source>
</evidence>
<dbReference type="InterPro" id="IPR033458">
    <property type="entry name" value="DUF5134"/>
</dbReference>
<feature type="transmembrane region" description="Helical" evidence="2">
    <location>
        <begin position="131"/>
        <end position="152"/>
    </location>
</feature>
<sequence>MVVRSPLGRCGSLDAIGPSLARAPHTPLVHPCARVGPAGPGMDPEGTGEDGPEGVGGVHGPTVSGWLLVVLCGASGVYCLARMARMTRLSRGRDGHPAREPAEAGSEALMGFGMAAMALPAAVLTPPAWSWAVYAVVFGLTALYGLAAVAWWGGTRRRRDRHGGYGTYGGGSGRFYGHHLHHLVGSLAMVYMAVAMAPAAGAGAQGATGGMAGATATWPPSAAYLCSPASCSCTSPGTRCFLARGWCRCQWRRRRAGAGQDPGRSGPEGPGPGSRS</sequence>
<keyword evidence="4" id="KW-1185">Reference proteome</keyword>
<dbReference type="EMBL" id="AP017424">
    <property type="protein sequence ID" value="BAU81543.1"/>
    <property type="molecule type" value="Genomic_DNA"/>
</dbReference>
<keyword evidence="2" id="KW-0472">Membrane</keyword>
<reference evidence="3 4" key="1">
    <citation type="journal article" date="2016" name="Genome Announc.">
        <title>Complete Genome Sequence of Thiostrepton-Producing Streptomyces laurentii ATCC 31255.</title>
        <authorList>
            <person name="Doi K."/>
            <person name="Fujino Y."/>
            <person name="Nagayoshi Y."/>
            <person name="Ohshima T."/>
            <person name="Ogata S."/>
        </authorList>
    </citation>
    <scope>NUCLEOTIDE SEQUENCE [LARGE SCALE GENOMIC DNA]</scope>
    <source>
        <strain evidence="3 4">ATCC 31255</strain>
    </source>
</reference>
<feature type="region of interest" description="Disordered" evidence="1">
    <location>
        <begin position="254"/>
        <end position="276"/>
    </location>
</feature>
<protein>
    <submittedName>
        <fullName evidence="3">Integral membrane protein</fullName>
    </submittedName>
</protein>
<organism evidence="3 4">
    <name type="scientific">Streptomyces laurentii</name>
    <dbReference type="NCBI Taxonomy" id="39478"/>
    <lineage>
        <taxon>Bacteria</taxon>
        <taxon>Bacillati</taxon>
        <taxon>Actinomycetota</taxon>
        <taxon>Actinomycetes</taxon>
        <taxon>Kitasatosporales</taxon>
        <taxon>Streptomycetaceae</taxon>
        <taxon>Streptomyces</taxon>
    </lineage>
</organism>
<keyword evidence="2" id="KW-1133">Transmembrane helix</keyword>